<proteinExistence type="predicted"/>
<reference evidence="2 3" key="1">
    <citation type="submission" date="2021-01" db="EMBL/GenBank/DDBJ databases">
        <title>Genomic Encyclopedia of Type Strains, Phase IV (KMG-IV): sequencing the most valuable type-strain genomes for metagenomic binning, comparative biology and taxonomic classification.</title>
        <authorList>
            <person name="Goeker M."/>
        </authorList>
    </citation>
    <scope>NUCLEOTIDE SEQUENCE [LARGE SCALE GENOMIC DNA]</scope>
    <source>
        <strain evidence="2 3">DSM 25540</strain>
    </source>
</reference>
<evidence type="ECO:0000256" key="1">
    <source>
        <dbReference type="SAM" id="SignalP"/>
    </source>
</evidence>
<sequence length="256" mass="27994">MKRSFIGILSATLVSATILAPASTSASTFNSVEGNVLEEFTSESEIEIIESNDDGSTYRYQVDNDREIEVVEEIEVIDANIHTITTKTYDITYDKELISESETKIIENEDTTITIIQDGEEIVFNPNEETEIISPMNRGGSSITQTRYSEMSSGTAYATIYPGNQKQTTASNSNYRTFKSHAQDLVSIERNLVSAGLAGLAEEIFRSIIRGNPFSFETVKAIVRATGKAIPIIGTATTLFNYGSTLQSARSAHGSI</sequence>
<name>A0ABS2P8V1_9BACL</name>
<evidence type="ECO:0000313" key="3">
    <source>
        <dbReference type="Proteomes" id="UP000741863"/>
    </source>
</evidence>
<keyword evidence="3" id="KW-1185">Reference proteome</keyword>
<feature type="signal peptide" evidence="1">
    <location>
        <begin position="1"/>
        <end position="26"/>
    </location>
</feature>
<organism evidence="2 3">
    <name type="scientific">Geomicrobium sediminis</name>
    <dbReference type="NCBI Taxonomy" id="1347788"/>
    <lineage>
        <taxon>Bacteria</taxon>
        <taxon>Bacillati</taxon>
        <taxon>Bacillota</taxon>
        <taxon>Bacilli</taxon>
        <taxon>Bacillales</taxon>
        <taxon>Geomicrobium</taxon>
    </lineage>
</organism>
<dbReference type="EMBL" id="JAFBEC010000002">
    <property type="protein sequence ID" value="MBM7631742.1"/>
    <property type="molecule type" value="Genomic_DNA"/>
</dbReference>
<gene>
    <name evidence="2" type="ORF">JOD17_000834</name>
</gene>
<dbReference type="RefSeq" id="WP_204695818.1">
    <property type="nucleotide sequence ID" value="NZ_JAFBEC010000002.1"/>
</dbReference>
<evidence type="ECO:0000313" key="2">
    <source>
        <dbReference type="EMBL" id="MBM7631742.1"/>
    </source>
</evidence>
<protein>
    <submittedName>
        <fullName evidence="2">Uncharacterized protein</fullName>
    </submittedName>
</protein>
<dbReference type="Proteomes" id="UP000741863">
    <property type="component" value="Unassembled WGS sequence"/>
</dbReference>
<feature type="chain" id="PRO_5047447198" evidence="1">
    <location>
        <begin position="27"/>
        <end position="256"/>
    </location>
</feature>
<accession>A0ABS2P8V1</accession>
<comment type="caution">
    <text evidence="2">The sequence shown here is derived from an EMBL/GenBank/DDBJ whole genome shotgun (WGS) entry which is preliminary data.</text>
</comment>
<keyword evidence="1" id="KW-0732">Signal</keyword>